<keyword evidence="4" id="KW-1185">Reference proteome</keyword>
<dbReference type="InterPro" id="IPR014044">
    <property type="entry name" value="CAP_dom"/>
</dbReference>
<sequence>MAAAACLAAAPAAARAAPARTVQEGACAAARTVPATAASAARSARALLCLVNRERTRSDLPPLRVNRCLERAAAGHARDMVRRRYFAHTSPDGRAFDARILATGYAPPPARWTLGENLAWGGDAAWVVGAWMRSSGHRANMLRARFREIGVAAVPGAPVPRAADAPPRATFAATFGARSGVGRGCR</sequence>
<evidence type="ECO:0000313" key="3">
    <source>
        <dbReference type="EMBL" id="MBB4661166.1"/>
    </source>
</evidence>
<proteinExistence type="predicted"/>
<dbReference type="PANTHER" id="PTHR31157:SF1">
    <property type="entry name" value="SCP DOMAIN-CONTAINING PROTEIN"/>
    <property type="match status" value="1"/>
</dbReference>
<comment type="caution">
    <text evidence="3">The sequence shown here is derived from an EMBL/GenBank/DDBJ whole genome shotgun (WGS) entry which is preliminary data.</text>
</comment>
<dbReference type="AlphaFoldDB" id="A0A840I8H1"/>
<dbReference type="InterPro" id="IPR035940">
    <property type="entry name" value="CAP_sf"/>
</dbReference>
<organism evidence="3 4">
    <name type="scientific">Conexibacter arvalis</name>
    <dbReference type="NCBI Taxonomy" id="912552"/>
    <lineage>
        <taxon>Bacteria</taxon>
        <taxon>Bacillati</taxon>
        <taxon>Actinomycetota</taxon>
        <taxon>Thermoleophilia</taxon>
        <taxon>Solirubrobacterales</taxon>
        <taxon>Conexibacteraceae</taxon>
        <taxon>Conexibacter</taxon>
    </lineage>
</organism>
<dbReference type="RefSeq" id="WP_183339112.1">
    <property type="nucleotide sequence ID" value="NZ_JACHNU010000001.1"/>
</dbReference>
<evidence type="ECO:0000259" key="2">
    <source>
        <dbReference type="Pfam" id="PF00188"/>
    </source>
</evidence>
<dbReference type="EMBL" id="JACHNU010000001">
    <property type="protein sequence ID" value="MBB4661166.1"/>
    <property type="molecule type" value="Genomic_DNA"/>
</dbReference>
<feature type="domain" description="SCP" evidence="2">
    <location>
        <begin position="50"/>
        <end position="156"/>
    </location>
</feature>
<protein>
    <submittedName>
        <fullName evidence="3">Uncharacterized protein YkwD</fullName>
    </submittedName>
</protein>
<accession>A0A840I8H1</accession>
<dbReference type="Gene3D" id="3.40.33.10">
    <property type="entry name" value="CAP"/>
    <property type="match status" value="1"/>
</dbReference>
<dbReference type="Proteomes" id="UP000585272">
    <property type="component" value="Unassembled WGS sequence"/>
</dbReference>
<dbReference type="CDD" id="cd05379">
    <property type="entry name" value="CAP_bacterial"/>
    <property type="match status" value="1"/>
</dbReference>
<dbReference type="Pfam" id="PF00188">
    <property type="entry name" value="CAP"/>
    <property type="match status" value="1"/>
</dbReference>
<dbReference type="PANTHER" id="PTHR31157">
    <property type="entry name" value="SCP DOMAIN-CONTAINING PROTEIN"/>
    <property type="match status" value="1"/>
</dbReference>
<reference evidence="3 4" key="1">
    <citation type="submission" date="2020-08" db="EMBL/GenBank/DDBJ databases">
        <title>Genomic Encyclopedia of Archaeal and Bacterial Type Strains, Phase II (KMG-II): from individual species to whole genera.</title>
        <authorList>
            <person name="Goeker M."/>
        </authorList>
    </citation>
    <scope>NUCLEOTIDE SEQUENCE [LARGE SCALE GENOMIC DNA]</scope>
    <source>
        <strain evidence="3 4">DSM 23288</strain>
    </source>
</reference>
<name>A0A840I8H1_9ACTN</name>
<evidence type="ECO:0000256" key="1">
    <source>
        <dbReference type="SAM" id="SignalP"/>
    </source>
</evidence>
<gene>
    <name evidence="3" type="ORF">BDZ31_000739</name>
</gene>
<feature type="chain" id="PRO_5039423254" evidence="1">
    <location>
        <begin position="17"/>
        <end position="186"/>
    </location>
</feature>
<dbReference type="SUPFAM" id="SSF55797">
    <property type="entry name" value="PR-1-like"/>
    <property type="match status" value="1"/>
</dbReference>
<keyword evidence="1" id="KW-0732">Signal</keyword>
<feature type="signal peptide" evidence="1">
    <location>
        <begin position="1"/>
        <end position="16"/>
    </location>
</feature>
<evidence type="ECO:0000313" key="4">
    <source>
        <dbReference type="Proteomes" id="UP000585272"/>
    </source>
</evidence>